<dbReference type="InterPro" id="IPR013096">
    <property type="entry name" value="Cupin_2"/>
</dbReference>
<dbReference type="InterPro" id="IPR011051">
    <property type="entry name" value="RmlC_Cupin_sf"/>
</dbReference>
<evidence type="ECO:0000259" key="1">
    <source>
        <dbReference type="Pfam" id="PF07883"/>
    </source>
</evidence>
<sequence length="113" mass="12554">MQKNHVTEYQEYVENKFTKRIIHKDEENVIFVLNFSPGAELPTHRHPGANVNILVLDGNGIVNSDGMETGVAEGDILHISGDESFSYRSGTGAVSCLYVVLTKMPSERYAQNI</sequence>
<reference evidence="3" key="1">
    <citation type="submission" date="2018-08" db="EMBL/GenBank/DDBJ databases">
        <authorList>
            <person name="Chevrot R."/>
        </authorList>
    </citation>
    <scope>NUCLEOTIDE SEQUENCE [LARGE SCALE GENOMIC DNA]</scope>
</reference>
<evidence type="ECO:0000313" key="2">
    <source>
        <dbReference type="EMBL" id="SYX85101.1"/>
    </source>
</evidence>
<dbReference type="InterPro" id="IPR014710">
    <property type="entry name" value="RmlC-like_jellyroll"/>
</dbReference>
<dbReference type="EMBL" id="LS992241">
    <property type="protein sequence ID" value="SYX85101.1"/>
    <property type="molecule type" value="Genomic_DNA"/>
</dbReference>
<gene>
    <name evidence="2" type="ORF">PBLR_13523</name>
</gene>
<dbReference type="RefSeq" id="WP_138186832.1">
    <property type="nucleotide sequence ID" value="NZ_LS992241.1"/>
</dbReference>
<name>A0A383REK1_PAEAL</name>
<evidence type="ECO:0000313" key="3">
    <source>
        <dbReference type="Proteomes" id="UP000304148"/>
    </source>
</evidence>
<feature type="domain" description="Cupin type-2" evidence="1">
    <location>
        <begin position="32"/>
        <end position="94"/>
    </location>
</feature>
<proteinExistence type="predicted"/>
<organism evidence="2 3">
    <name type="scientific">Paenibacillus alvei</name>
    <name type="common">Bacillus alvei</name>
    <dbReference type="NCBI Taxonomy" id="44250"/>
    <lineage>
        <taxon>Bacteria</taxon>
        <taxon>Bacillati</taxon>
        <taxon>Bacillota</taxon>
        <taxon>Bacilli</taxon>
        <taxon>Bacillales</taxon>
        <taxon>Paenibacillaceae</taxon>
        <taxon>Paenibacillus</taxon>
    </lineage>
</organism>
<protein>
    <submittedName>
        <fullName evidence="2">Cupin</fullName>
    </submittedName>
</protein>
<dbReference type="SUPFAM" id="SSF51182">
    <property type="entry name" value="RmlC-like cupins"/>
    <property type="match status" value="1"/>
</dbReference>
<dbReference type="Proteomes" id="UP000304148">
    <property type="component" value="Chromosome"/>
</dbReference>
<dbReference type="Gene3D" id="2.60.120.10">
    <property type="entry name" value="Jelly Rolls"/>
    <property type="match status" value="1"/>
</dbReference>
<accession>A0A383REK1</accession>
<dbReference type="AlphaFoldDB" id="A0A383REK1"/>
<dbReference type="Pfam" id="PF07883">
    <property type="entry name" value="Cupin_2"/>
    <property type="match status" value="1"/>
</dbReference>